<evidence type="ECO:0000313" key="3">
    <source>
        <dbReference type="Proteomes" id="UP000327493"/>
    </source>
</evidence>
<accession>A0A5J5D346</accession>
<dbReference type="Proteomes" id="UP000327493">
    <property type="component" value="Chromosome 11"/>
</dbReference>
<sequence>MNTTRFARKGAQRSWSELGEKRSVHKVTDTALSCHGGIDVKDHVLAVMNALLYQPPSQTAQLGWHQWQNSFPQKQ</sequence>
<organism evidence="2 3">
    <name type="scientific">Etheostoma spectabile</name>
    <name type="common">orangethroat darter</name>
    <dbReference type="NCBI Taxonomy" id="54343"/>
    <lineage>
        <taxon>Eukaryota</taxon>
        <taxon>Metazoa</taxon>
        <taxon>Chordata</taxon>
        <taxon>Craniata</taxon>
        <taxon>Vertebrata</taxon>
        <taxon>Euteleostomi</taxon>
        <taxon>Actinopterygii</taxon>
        <taxon>Neopterygii</taxon>
        <taxon>Teleostei</taxon>
        <taxon>Neoteleostei</taxon>
        <taxon>Acanthomorphata</taxon>
        <taxon>Eupercaria</taxon>
        <taxon>Perciformes</taxon>
        <taxon>Percoidei</taxon>
        <taxon>Percidae</taxon>
        <taxon>Etheostomatinae</taxon>
        <taxon>Etheostoma</taxon>
    </lineage>
</organism>
<protein>
    <submittedName>
        <fullName evidence="2">Uncharacterized protein</fullName>
    </submittedName>
</protein>
<dbReference type="AlphaFoldDB" id="A0A5J5D346"/>
<keyword evidence="3" id="KW-1185">Reference proteome</keyword>
<dbReference type="EMBL" id="VOFY01000011">
    <property type="protein sequence ID" value="KAA8588447.1"/>
    <property type="molecule type" value="Genomic_DNA"/>
</dbReference>
<feature type="region of interest" description="Disordered" evidence="1">
    <location>
        <begin position="1"/>
        <end position="20"/>
    </location>
</feature>
<reference evidence="2 3" key="1">
    <citation type="submission" date="2019-08" db="EMBL/GenBank/DDBJ databases">
        <title>A chromosome-level genome assembly, high-density linkage maps, and genome scans reveal the genomic architecture of hybrid incompatibilities underlying speciation via character displacement in darters (Percidae: Etheostominae).</title>
        <authorList>
            <person name="Moran R.L."/>
            <person name="Catchen J.M."/>
            <person name="Fuller R.C."/>
        </authorList>
    </citation>
    <scope>NUCLEOTIDE SEQUENCE [LARGE SCALE GENOMIC DNA]</scope>
    <source>
        <strain evidence="2">EspeVRDwgs_2016</strain>
        <tissue evidence="2">Muscle</tissue>
    </source>
</reference>
<evidence type="ECO:0000313" key="2">
    <source>
        <dbReference type="EMBL" id="KAA8588447.1"/>
    </source>
</evidence>
<proteinExistence type="predicted"/>
<comment type="caution">
    <text evidence="2">The sequence shown here is derived from an EMBL/GenBank/DDBJ whole genome shotgun (WGS) entry which is preliminary data.</text>
</comment>
<gene>
    <name evidence="2" type="ORF">FQN60_001641</name>
</gene>
<feature type="compositionally biased region" description="Basic residues" evidence="1">
    <location>
        <begin position="1"/>
        <end position="11"/>
    </location>
</feature>
<name>A0A5J5D346_9PERO</name>
<evidence type="ECO:0000256" key="1">
    <source>
        <dbReference type="SAM" id="MobiDB-lite"/>
    </source>
</evidence>